<reference evidence="2 3" key="1">
    <citation type="submission" date="2021-01" db="EMBL/GenBank/DDBJ databases">
        <title>Whole genome shotgun sequence of Microbispora corallina NBRC 16416.</title>
        <authorList>
            <person name="Komaki H."/>
            <person name="Tamura T."/>
        </authorList>
    </citation>
    <scope>NUCLEOTIDE SEQUENCE [LARGE SCALE GENOMIC DNA]</scope>
    <source>
        <strain evidence="2 3">NBRC 16416</strain>
    </source>
</reference>
<feature type="compositionally biased region" description="Low complexity" evidence="1">
    <location>
        <begin position="54"/>
        <end position="79"/>
    </location>
</feature>
<evidence type="ECO:0000313" key="2">
    <source>
        <dbReference type="EMBL" id="GIH43725.1"/>
    </source>
</evidence>
<proteinExistence type="predicted"/>
<organism evidence="2 3">
    <name type="scientific">Microbispora corallina</name>
    <dbReference type="NCBI Taxonomy" id="83302"/>
    <lineage>
        <taxon>Bacteria</taxon>
        <taxon>Bacillati</taxon>
        <taxon>Actinomycetota</taxon>
        <taxon>Actinomycetes</taxon>
        <taxon>Streptosporangiales</taxon>
        <taxon>Streptosporangiaceae</taxon>
        <taxon>Microbispora</taxon>
    </lineage>
</organism>
<accession>A0ABQ4G9J7</accession>
<keyword evidence="3" id="KW-1185">Reference proteome</keyword>
<dbReference type="Proteomes" id="UP000603904">
    <property type="component" value="Unassembled WGS sequence"/>
</dbReference>
<dbReference type="RefSeq" id="WP_344056920.1">
    <property type="nucleotide sequence ID" value="NZ_BAAAGP010000033.1"/>
</dbReference>
<protein>
    <recommendedName>
        <fullName evidence="4">Peptidase M15B domain-containing protein</fullName>
    </recommendedName>
</protein>
<evidence type="ECO:0000313" key="3">
    <source>
        <dbReference type="Proteomes" id="UP000603904"/>
    </source>
</evidence>
<feature type="region of interest" description="Disordered" evidence="1">
    <location>
        <begin position="1"/>
        <end position="92"/>
    </location>
</feature>
<sequence>MAAVVLVSLPMQHDPSGASTTPRPPSPAADAKAVTHPGARAGAQAASPAPPDAAPDSPAGASTGPATGDSPGSPGSPAGAGPGPSPYPVETGLPAPVEALAADLPPLDAVLAGTFPATVNAWDASQAGTRMDQPDALGLLRDAGVRVRSSGGCDDRRRPRCTSLATIRYGTVMRVVDLKRASGCDITITGGTETGHSGGRYSHGAGYKVDIAHNRCVDAYIRKTFPLWKVRGDGARLHRPTGDPDVPVGAEVYADEPTHWDILFP</sequence>
<evidence type="ECO:0000256" key="1">
    <source>
        <dbReference type="SAM" id="MobiDB-lite"/>
    </source>
</evidence>
<name>A0ABQ4G9J7_9ACTN</name>
<comment type="caution">
    <text evidence="2">The sequence shown here is derived from an EMBL/GenBank/DDBJ whole genome shotgun (WGS) entry which is preliminary data.</text>
</comment>
<gene>
    <name evidence="2" type="ORF">Mco01_67250</name>
</gene>
<evidence type="ECO:0008006" key="4">
    <source>
        <dbReference type="Google" id="ProtNLM"/>
    </source>
</evidence>
<feature type="compositionally biased region" description="Low complexity" evidence="1">
    <location>
        <begin position="37"/>
        <end position="47"/>
    </location>
</feature>
<dbReference type="EMBL" id="BOOC01000043">
    <property type="protein sequence ID" value="GIH43725.1"/>
    <property type="molecule type" value="Genomic_DNA"/>
</dbReference>